<feature type="domain" description="Glycosyltransferase 2-like" evidence="5">
    <location>
        <begin position="170"/>
        <end position="381"/>
    </location>
</feature>
<protein>
    <submittedName>
        <fullName evidence="6">Glycosyl transferase family 2</fullName>
    </submittedName>
</protein>
<evidence type="ECO:0000313" key="7">
    <source>
        <dbReference type="Proteomes" id="UP000196084"/>
    </source>
</evidence>
<organism evidence="6 7">
    <name type="scientific">Natronolimnobius baerhuensis</name>
    <dbReference type="NCBI Taxonomy" id="253108"/>
    <lineage>
        <taxon>Archaea</taxon>
        <taxon>Methanobacteriati</taxon>
        <taxon>Methanobacteriota</taxon>
        <taxon>Stenosarchaea group</taxon>
        <taxon>Halobacteria</taxon>
        <taxon>Halobacteriales</taxon>
        <taxon>Natrialbaceae</taxon>
        <taxon>Natronolimnobius</taxon>
    </lineage>
</organism>
<dbReference type="PANTHER" id="PTHR43630:SF1">
    <property type="entry name" value="POLY-BETA-1,6-N-ACETYL-D-GLUCOSAMINE SYNTHASE"/>
    <property type="match status" value="1"/>
</dbReference>
<evidence type="ECO:0000256" key="3">
    <source>
        <dbReference type="SAM" id="Phobius"/>
    </source>
</evidence>
<sequence>MVVAADPAPVLWAISWFFLLYFALVNGSYLFVHLASIVSLQRNFRDWLLEPTYNPYRSPFLPGIAVLVPAYNEEAVIVDSVRSLLNLEYGVFDVVVINDGSTDATLEQLLEEFDLEPVEEGVPFDLPCEPVDEVYQSTEVDLVVIDKANGGKADALNAGVFFTDQPLFCAIDADSIVERNALLEVVEPFLKDPERTIATGGAVRVANGCSVSRSTVTKVGLSSNRLASLQTVEYLRAFLSGRIGLSALGGLLIISGAFGVFRTSAVREVGGYSTETITEDMELIVRLHHHYADTDYSITFVPYPVVWTEVPASRKTLGRQRMRWYQGLLETLSMHRGMIGNPKYGSIGLFAMPFFLFVEAIGPLIEGLGYVIVPFAFILGALNVPFFLLFLGVAVGIGTLLSWLSVLNEVLSFRRYRNPKDIAILLGYSLLEHAPYRQWKSLITWLALIRYLRGESAWGEMVRTGFDR</sequence>
<evidence type="ECO:0000256" key="2">
    <source>
        <dbReference type="ARBA" id="ARBA00022679"/>
    </source>
</evidence>
<reference evidence="6 7" key="1">
    <citation type="submission" date="2017-02" db="EMBL/GenBank/DDBJ databases">
        <title>Natronthermophilus aegyptiacus gen. nov.,sp. nov., an aerobic, extremely halophilic alkalithermophilic archaeon isolated from the athalassohaline Wadi An Natrun, Egypt.</title>
        <authorList>
            <person name="Zhao B."/>
        </authorList>
    </citation>
    <scope>NUCLEOTIDE SEQUENCE [LARGE SCALE GENOMIC DNA]</scope>
    <source>
        <strain evidence="6 7">CGMCC 1.3597</strain>
    </source>
</reference>
<dbReference type="OrthoDB" id="43988at2157"/>
<comment type="caution">
    <text evidence="6">The sequence shown here is derived from an EMBL/GenBank/DDBJ whole genome shotgun (WGS) entry which is preliminary data.</text>
</comment>
<dbReference type="InterPro" id="IPR001173">
    <property type="entry name" value="Glyco_trans_2-like"/>
</dbReference>
<dbReference type="CDD" id="cd06423">
    <property type="entry name" value="CESA_like"/>
    <property type="match status" value="1"/>
</dbReference>
<name>A0A202EAV2_9EURY</name>
<dbReference type="Pfam" id="PF13632">
    <property type="entry name" value="Glyco_trans_2_3"/>
    <property type="match status" value="1"/>
</dbReference>
<keyword evidence="7" id="KW-1185">Reference proteome</keyword>
<evidence type="ECO:0000313" key="6">
    <source>
        <dbReference type="EMBL" id="OVE85364.1"/>
    </source>
</evidence>
<keyword evidence="1" id="KW-0328">Glycosyltransferase</keyword>
<dbReference type="GO" id="GO:0016757">
    <property type="term" value="F:glycosyltransferase activity"/>
    <property type="evidence" value="ECO:0007669"/>
    <property type="project" value="UniProtKB-KW"/>
</dbReference>
<dbReference type="RefSeq" id="WP_054864110.1">
    <property type="nucleotide sequence ID" value="NZ_MWPH01000001.1"/>
</dbReference>
<gene>
    <name evidence="6" type="ORF">B2G88_00605</name>
</gene>
<keyword evidence="2 6" id="KW-0808">Transferase</keyword>
<keyword evidence="3" id="KW-1133">Transmembrane helix</keyword>
<evidence type="ECO:0000259" key="5">
    <source>
        <dbReference type="Pfam" id="PF13632"/>
    </source>
</evidence>
<accession>A0A202EAV2</accession>
<dbReference type="EMBL" id="MWPH01000001">
    <property type="protein sequence ID" value="OVE85364.1"/>
    <property type="molecule type" value="Genomic_DNA"/>
</dbReference>
<feature type="transmembrane region" description="Helical" evidence="3">
    <location>
        <begin position="344"/>
        <end position="365"/>
    </location>
</feature>
<dbReference type="AlphaFoldDB" id="A0A202EAV2"/>
<proteinExistence type="predicted"/>
<keyword evidence="3" id="KW-0812">Transmembrane</keyword>
<feature type="transmembrane region" description="Helical" evidence="3">
    <location>
        <begin position="385"/>
        <end position="407"/>
    </location>
</feature>
<dbReference type="InterPro" id="IPR029044">
    <property type="entry name" value="Nucleotide-diphossugar_trans"/>
</dbReference>
<evidence type="ECO:0000259" key="4">
    <source>
        <dbReference type="Pfam" id="PF00535"/>
    </source>
</evidence>
<feature type="domain" description="Glycosyltransferase 2-like" evidence="4">
    <location>
        <begin position="66"/>
        <end position="112"/>
    </location>
</feature>
<evidence type="ECO:0000256" key="1">
    <source>
        <dbReference type="ARBA" id="ARBA00022676"/>
    </source>
</evidence>
<dbReference type="SUPFAM" id="SSF53448">
    <property type="entry name" value="Nucleotide-diphospho-sugar transferases"/>
    <property type="match status" value="1"/>
</dbReference>
<dbReference type="Gene3D" id="3.90.550.10">
    <property type="entry name" value="Spore Coat Polysaccharide Biosynthesis Protein SpsA, Chain A"/>
    <property type="match status" value="1"/>
</dbReference>
<dbReference type="Proteomes" id="UP000196084">
    <property type="component" value="Unassembled WGS sequence"/>
</dbReference>
<feature type="transmembrane region" description="Helical" evidence="3">
    <location>
        <begin position="12"/>
        <end position="32"/>
    </location>
</feature>
<keyword evidence="3" id="KW-0472">Membrane</keyword>
<dbReference type="PANTHER" id="PTHR43630">
    <property type="entry name" value="POLY-BETA-1,6-N-ACETYL-D-GLUCOSAMINE SYNTHASE"/>
    <property type="match status" value="1"/>
</dbReference>
<dbReference type="Pfam" id="PF00535">
    <property type="entry name" value="Glycos_transf_2"/>
    <property type="match status" value="1"/>
</dbReference>